<dbReference type="InterPro" id="IPR027417">
    <property type="entry name" value="P-loop_NTPase"/>
</dbReference>
<dbReference type="Gene3D" id="1.25.40.20">
    <property type="entry name" value="Ankyrin repeat-containing domain"/>
    <property type="match status" value="3"/>
</dbReference>
<dbReference type="PROSITE" id="PS50297">
    <property type="entry name" value="ANK_REP_REGION"/>
    <property type="match status" value="5"/>
</dbReference>
<sequence>MDPLSFTASIIAVVGLAGSVVKGLNDLAGAFRDAPGEILALNNEVADLQAILSDASQFARPRSSCPPDISPSFSSLIGHLASVQENLSQLEDLLDKCVTNGSKLTIQTRWVRKRHRAKTIQTALRSARENLHLSLALVTFSRVTATRGSHDLNSPLKLILGALFIGYTGLPVFTPSCNEQSCEHRSTLAFDIIYYFPIWFLARALCVSIKFSPSAGPEMTLKTPRLIRWVHKEAQLFHLAQAGDIPGIQKMFTTGMVSPTDMTAAQGETALHQHAASFAQFETCKFLLEAGADATAVNMNQVSIDIAWQWILSGRLDPKTIEFVQGLFVGGEFVKSRQFSVIHKVVLGLFPDKNLAVELDASTSGINAADIGGKTSLAWAAFRADQKSLQLLLDYGADMNKADKSGNHPLHYAALARDSCCIQPLLDAGAVVDPCNIHLQTPLHSTSKEHDDPSFIEPLLRAGADIDRGDCEGETPLMYATRSGKLRSAETLLANGANINARTIWGITALDLCVLYGTPTMLEFLLQAGADVSSNDIYGRTILHQAASHGSVNMVRTLLDHGLQDVDPDAVDVDGISMWNIVETKGQPEFTELFEHDHFRTWLKQESSPLLVSVDPGCGKSVLAKYLIDYGLPRSTTICYFFFKDQDQNTVIQAICALLHQLFSQKPSLIEHAMPQFRKDGQGLVNSTESLWKVLRNAIKDPQTGPVIMVLDALDECAELEFADLMRNVESQSCGDHLGHSKLKYLLTCRPYDQIVSKFRSL</sequence>
<dbReference type="InterPro" id="IPR036770">
    <property type="entry name" value="Ankyrin_rpt-contain_sf"/>
</dbReference>
<feature type="repeat" description="ANK" evidence="3">
    <location>
        <begin position="438"/>
        <end position="471"/>
    </location>
</feature>
<feature type="repeat" description="ANK" evidence="3">
    <location>
        <begin position="405"/>
        <end position="437"/>
    </location>
</feature>
<feature type="repeat" description="ANK" evidence="3">
    <location>
        <begin position="372"/>
        <end position="404"/>
    </location>
</feature>
<dbReference type="Pfam" id="PF24883">
    <property type="entry name" value="NPHP3_N"/>
    <property type="match status" value="1"/>
</dbReference>
<protein>
    <submittedName>
        <fullName evidence="5">Serine/threonine-protein phosphatase 6 regulatory ankyrin repeat subunit B</fullName>
    </submittedName>
</protein>
<keyword evidence="1" id="KW-0677">Repeat</keyword>
<evidence type="ECO:0000313" key="5">
    <source>
        <dbReference type="EMBL" id="KKF92403.1"/>
    </source>
</evidence>
<organism evidence="5 6">
    <name type="scientific">Ceratocystis fimbriata f. sp. platani</name>
    <dbReference type="NCBI Taxonomy" id="88771"/>
    <lineage>
        <taxon>Eukaryota</taxon>
        <taxon>Fungi</taxon>
        <taxon>Dikarya</taxon>
        <taxon>Ascomycota</taxon>
        <taxon>Pezizomycotina</taxon>
        <taxon>Sordariomycetes</taxon>
        <taxon>Hypocreomycetidae</taxon>
        <taxon>Microascales</taxon>
        <taxon>Ceratocystidaceae</taxon>
        <taxon>Ceratocystis</taxon>
    </lineage>
</organism>
<dbReference type="SUPFAM" id="SSF48403">
    <property type="entry name" value="Ankyrin repeat"/>
    <property type="match status" value="1"/>
</dbReference>
<feature type="repeat" description="ANK" evidence="3">
    <location>
        <begin position="472"/>
        <end position="504"/>
    </location>
</feature>
<feature type="repeat" description="ANK" evidence="3">
    <location>
        <begin position="538"/>
        <end position="562"/>
    </location>
</feature>
<accession>A0A0F8BJF8</accession>
<feature type="repeat" description="ANK" evidence="3">
    <location>
        <begin position="505"/>
        <end position="537"/>
    </location>
</feature>
<evidence type="ECO:0000259" key="4">
    <source>
        <dbReference type="Pfam" id="PF24883"/>
    </source>
</evidence>
<keyword evidence="6" id="KW-1185">Reference proteome</keyword>
<keyword evidence="2 3" id="KW-0040">ANK repeat</keyword>
<dbReference type="EMBL" id="LBBL01000425">
    <property type="protein sequence ID" value="KKF92403.1"/>
    <property type="molecule type" value="Genomic_DNA"/>
</dbReference>
<evidence type="ECO:0000256" key="2">
    <source>
        <dbReference type="ARBA" id="ARBA00023043"/>
    </source>
</evidence>
<dbReference type="SUPFAM" id="SSF52540">
    <property type="entry name" value="P-loop containing nucleoside triphosphate hydrolases"/>
    <property type="match status" value="1"/>
</dbReference>
<proteinExistence type="predicted"/>
<evidence type="ECO:0000256" key="1">
    <source>
        <dbReference type="ARBA" id="ARBA00022737"/>
    </source>
</evidence>
<dbReference type="Proteomes" id="UP000034841">
    <property type="component" value="Unassembled WGS sequence"/>
</dbReference>
<reference evidence="5 6" key="1">
    <citation type="submission" date="2015-04" db="EMBL/GenBank/DDBJ databases">
        <title>Genome sequence of Ceratocystis platani, a major pathogen of plane trees.</title>
        <authorList>
            <person name="Belbahri L."/>
        </authorList>
    </citation>
    <scope>NUCLEOTIDE SEQUENCE [LARGE SCALE GENOMIC DNA]</scope>
    <source>
        <strain evidence="5 6">CFO</strain>
    </source>
</reference>
<dbReference type="InterPro" id="IPR056884">
    <property type="entry name" value="NPHP3-like_N"/>
</dbReference>
<dbReference type="Pfam" id="PF12796">
    <property type="entry name" value="Ank_2"/>
    <property type="match status" value="2"/>
</dbReference>
<dbReference type="PROSITE" id="PS50088">
    <property type="entry name" value="ANK_REPEAT"/>
    <property type="match status" value="6"/>
</dbReference>
<comment type="caution">
    <text evidence="5">The sequence shown here is derived from an EMBL/GenBank/DDBJ whole genome shotgun (WGS) entry which is preliminary data.</text>
</comment>
<name>A0A0F8BJF8_CERFI</name>
<dbReference type="Pfam" id="PF13637">
    <property type="entry name" value="Ank_4"/>
    <property type="match status" value="1"/>
</dbReference>
<evidence type="ECO:0000313" key="6">
    <source>
        <dbReference type="Proteomes" id="UP000034841"/>
    </source>
</evidence>
<dbReference type="SMART" id="SM00248">
    <property type="entry name" value="ANK"/>
    <property type="match status" value="7"/>
</dbReference>
<dbReference type="Pfam" id="PF00023">
    <property type="entry name" value="Ank"/>
    <property type="match status" value="1"/>
</dbReference>
<feature type="domain" description="Nephrocystin 3-like N-terminal" evidence="4">
    <location>
        <begin position="592"/>
        <end position="750"/>
    </location>
</feature>
<dbReference type="InterPro" id="IPR002110">
    <property type="entry name" value="Ankyrin_rpt"/>
</dbReference>
<dbReference type="AlphaFoldDB" id="A0A0F8BJF8"/>
<dbReference type="Gene3D" id="3.40.50.300">
    <property type="entry name" value="P-loop containing nucleotide triphosphate hydrolases"/>
    <property type="match status" value="1"/>
</dbReference>
<dbReference type="PANTHER" id="PTHR24173:SF74">
    <property type="entry name" value="ANKYRIN REPEAT DOMAIN-CONTAINING PROTEIN 16"/>
    <property type="match status" value="1"/>
</dbReference>
<evidence type="ECO:0000256" key="3">
    <source>
        <dbReference type="PROSITE-ProRule" id="PRU00023"/>
    </source>
</evidence>
<dbReference type="OrthoDB" id="163438at2759"/>
<gene>
    <name evidence="5" type="primary">Ankrd44</name>
    <name evidence="5" type="ORF">CFO_g5243</name>
</gene>
<dbReference type="PANTHER" id="PTHR24173">
    <property type="entry name" value="ANKYRIN REPEAT CONTAINING"/>
    <property type="match status" value="1"/>
</dbReference>